<evidence type="ECO:0000313" key="2">
    <source>
        <dbReference type="Proteomes" id="UP000465601"/>
    </source>
</evidence>
<dbReference type="InterPro" id="IPR036249">
    <property type="entry name" value="Thioredoxin-like_sf"/>
</dbReference>
<reference evidence="1 2" key="1">
    <citation type="submission" date="2019-10" db="EMBL/GenBank/DDBJ databases">
        <title>Alkaliphilus serpentinus sp. nov. and Alkaliphilus pronyensis sp. nov., two novel anaerobic alkaliphilic species isolated from the serpentinized-hosted hydrothermal field of the Prony Bay (New Caledonia).</title>
        <authorList>
            <person name="Postec A."/>
        </authorList>
    </citation>
    <scope>NUCLEOTIDE SEQUENCE [LARGE SCALE GENOMIC DNA]</scope>
    <source>
        <strain evidence="1 2">LacT</strain>
    </source>
</reference>
<dbReference type="RefSeq" id="WP_151864798.1">
    <property type="nucleotide sequence ID" value="NZ_WBZB01000010.1"/>
</dbReference>
<comment type="caution">
    <text evidence="1">The sequence shown here is derived from an EMBL/GenBank/DDBJ whole genome shotgun (WGS) entry which is preliminary data.</text>
</comment>
<dbReference type="SUPFAM" id="SSF52833">
    <property type="entry name" value="Thioredoxin-like"/>
    <property type="match status" value="1"/>
</dbReference>
<accession>A0A833HQP4</accession>
<dbReference type="Proteomes" id="UP000465601">
    <property type="component" value="Unassembled WGS sequence"/>
</dbReference>
<dbReference type="OrthoDB" id="9800692at2"/>
<evidence type="ECO:0000313" key="1">
    <source>
        <dbReference type="EMBL" id="KAB3532162.1"/>
    </source>
</evidence>
<name>A0A833HQP4_9FIRM</name>
<dbReference type="CDD" id="cd02980">
    <property type="entry name" value="TRX_Fd_family"/>
    <property type="match status" value="1"/>
</dbReference>
<dbReference type="AlphaFoldDB" id="A0A833HQP4"/>
<dbReference type="EMBL" id="WBZB01000010">
    <property type="protein sequence ID" value="KAB3532162.1"/>
    <property type="molecule type" value="Genomic_DNA"/>
</dbReference>
<organism evidence="1 2">
    <name type="scientific">Alkaliphilus serpentinus</name>
    <dbReference type="NCBI Taxonomy" id="1482731"/>
    <lineage>
        <taxon>Bacteria</taxon>
        <taxon>Bacillati</taxon>
        <taxon>Bacillota</taxon>
        <taxon>Clostridia</taxon>
        <taxon>Peptostreptococcales</taxon>
        <taxon>Natronincolaceae</taxon>
        <taxon>Alkaliphilus</taxon>
    </lineage>
</organism>
<keyword evidence="2" id="KW-1185">Reference proteome</keyword>
<dbReference type="Gene3D" id="3.40.30.10">
    <property type="entry name" value="Glutaredoxin"/>
    <property type="match status" value="1"/>
</dbReference>
<protein>
    <submittedName>
        <fullName evidence="1">(2Fe-2S) ferredoxin domain-containing protein</fullName>
    </submittedName>
</protein>
<sequence length="129" mass="14208">MKIKSLEELKKIREESMGGVNLRHGEARGESIEILVGMGTCGISAGARGILNRFVDELAKKKIDNVRVIPVGCIGYCHSEPTVQINIPGQEPVLYGNITEDKVKDIVESHIHKGVVIQNLKIDIRHTRG</sequence>
<proteinExistence type="predicted"/>
<gene>
    <name evidence="1" type="ORF">F8153_02590</name>
</gene>